<reference evidence="3" key="1">
    <citation type="submission" date="2016-10" db="EMBL/GenBank/DDBJ databases">
        <authorList>
            <person name="Varghese N."/>
            <person name="Submissions S."/>
        </authorList>
    </citation>
    <scope>NUCLEOTIDE SEQUENCE [LARGE SCALE GENOMIC DNA]</scope>
    <source>
        <strain evidence="3">DSM 10146</strain>
    </source>
</reference>
<accession>A0A1G7JER3</accession>
<proteinExistence type="predicted"/>
<evidence type="ECO:0000313" key="2">
    <source>
        <dbReference type="EMBL" id="SDF23408.1"/>
    </source>
</evidence>
<name>A0A1G7JER3_9RHOB</name>
<dbReference type="STRING" id="282683.SAMN04488105_11521"/>
<dbReference type="Proteomes" id="UP000198994">
    <property type="component" value="Unassembled WGS sequence"/>
</dbReference>
<sequence length="355" mass="37754">MKNTRYLLFTAIAVAAAILGFLVWQGNGNGAVPEGFARGNGRVEAVEIDVASKLPGRIETILVREGELVEAGQPLAALDTRQLKANRHQAEAEQRRAEIAVENARLMIQQRQAEVRAAEAVLAQQQSALDAAQRQFARSEALAGSSIASERQLDIDRSNALGAEAAVASAEAKIAAARIGVSAAEAAVVGAEAAVAAAMATIESIDVQIEDSTLKAPRPGRAQYIVAQAGEVIGAGGRVINMIDLNDVYMTFFLQTAAAGRAGLGTEVRLILDAAPDIVVPAEVSFVSDVAQFTPKTVETEIEREKLMFRVRARIAPDLLEKYLDYIKTGLPGVAWVRLDPALPWPEAADGRVLE</sequence>
<dbReference type="PANTHER" id="PTHR30438">
    <property type="entry name" value="36 KDA ANTIGEN-RELATED"/>
    <property type="match status" value="1"/>
</dbReference>
<evidence type="ECO:0000256" key="1">
    <source>
        <dbReference type="SAM" id="Coils"/>
    </source>
</evidence>
<keyword evidence="3" id="KW-1185">Reference proteome</keyword>
<dbReference type="OrthoDB" id="9778236at2"/>
<dbReference type="RefSeq" id="WP_089962638.1">
    <property type="nucleotide sequence ID" value="NZ_FNAV01000015.1"/>
</dbReference>
<dbReference type="EMBL" id="FNAV01000015">
    <property type="protein sequence ID" value="SDF23408.1"/>
    <property type="molecule type" value="Genomic_DNA"/>
</dbReference>
<dbReference type="SUPFAM" id="SSF111369">
    <property type="entry name" value="HlyD-like secretion proteins"/>
    <property type="match status" value="1"/>
</dbReference>
<dbReference type="Gene3D" id="2.40.50.100">
    <property type="match status" value="2"/>
</dbReference>
<dbReference type="PANTHER" id="PTHR30438:SF2">
    <property type="entry name" value="MEMBRANE PROTEIN"/>
    <property type="match status" value="1"/>
</dbReference>
<dbReference type="GO" id="GO:0005886">
    <property type="term" value="C:plasma membrane"/>
    <property type="evidence" value="ECO:0007669"/>
    <property type="project" value="TreeGrafter"/>
</dbReference>
<keyword evidence="1" id="KW-0175">Coiled coil</keyword>
<evidence type="ECO:0000313" key="3">
    <source>
        <dbReference type="Proteomes" id="UP000198994"/>
    </source>
</evidence>
<dbReference type="Gene3D" id="1.10.287.470">
    <property type="entry name" value="Helix hairpin bin"/>
    <property type="match status" value="3"/>
</dbReference>
<dbReference type="PRINTS" id="PR01490">
    <property type="entry name" value="RTXTOXIND"/>
</dbReference>
<dbReference type="Gene3D" id="2.40.30.170">
    <property type="match status" value="1"/>
</dbReference>
<protein>
    <submittedName>
        <fullName evidence="2">HlyD family secretion protein</fullName>
    </submittedName>
</protein>
<gene>
    <name evidence="2" type="ORF">SAMN04488105_11521</name>
</gene>
<organism evidence="2 3">
    <name type="scientific">Salipiger thiooxidans</name>
    <dbReference type="NCBI Taxonomy" id="282683"/>
    <lineage>
        <taxon>Bacteria</taxon>
        <taxon>Pseudomonadati</taxon>
        <taxon>Pseudomonadota</taxon>
        <taxon>Alphaproteobacteria</taxon>
        <taxon>Rhodobacterales</taxon>
        <taxon>Roseobacteraceae</taxon>
        <taxon>Salipiger</taxon>
    </lineage>
</organism>
<dbReference type="AlphaFoldDB" id="A0A1G7JER3"/>
<feature type="coiled-coil region" evidence="1">
    <location>
        <begin position="80"/>
        <end position="142"/>
    </location>
</feature>